<organism evidence="1">
    <name type="scientific">Sesamum latifolium</name>
    <dbReference type="NCBI Taxonomy" id="2727402"/>
    <lineage>
        <taxon>Eukaryota</taxon>
        <taxon>Viridiplantae</taxon>
        <taxon>Streptophyta</taxon>
        <taxon>Embryophyta</taxon>
        <taxon>Tracheophyta</taxon>
        <taxon>Spermatophyta</taxon>
        <taxon>Magnoliopsida</taxon>
        <taxon>eudicotyledons</taxon>
        <taxon>Gunneridae</taxon>
        <taxon>Pentapetalae</taxon>
        <taxon>asterids</taxon>
        <taxon>lamiids</taxon>
        <taxon>Lamiales</taxon>
        <taxon>Pedaliaceae</taxon>
        <taxon>Sesamum</taxon>
    </lineage>
</organism>
<evidence type="ECO:0000313" key="1">
    <source>
        <dbReference type="EMBL" id="KAL0405304.1"/>
    </source>
</evidence>
<sequence length="63" mass="6839">MAPPLTGSRARTVLTSPEGDELEHALRFDFKAFSNDAEYEALIGGTKMALDAGSRNLTPYSYS</sequence>
<reference evidence="1" key="1">
    <citation type="submission" date="2020-06" db="EMBL/GenBank/DDBJ databases">
        <authorList>
            <person name="Li T."/>
            <person name="Hu X."/>
            <person name="Zhang T."/>
            <person name="Song X."/>
            <person name="Zhang H."/>
            <person name="Dai N."/>
            <person name="Sheng W."/>
            <person name="Hou X."/>
            <person name="Wei L."/>
        </authorList>
    </citation>
    <scope>NUCLEOTIDE SEQUENCE</scope>
    <source>
        <strain evidence="1">KEN1</strain>
        <tissue evidence="1">Leaf</tissue>
    </source>
</reference>
<protein>
    <submittedName>
        <fullName evidence="1">Uncharacterized protein</fullName>
    </submittedName>
</protein>
<proteinExistence type="predicted"/>
<comment type="caution">
    <text evidence="1">The sequence shown here is derived from an EMBL/GenBank/DDBJ whole genome shotgun (WGS) entry which is preliminary data.</text>
</comment>
<gene>
    <name evidence="1" type="ORF">Slati_3844300</name>
</gene>
<dbReference type="EMBL" id="JACGWN010000014">
    <property type="protein sequence ID" value="KAL0405304.1"/>
    <property type="molecule type" value="Genomic_DNA"/>
</dbReference>
<dbReference type="GO" id="GO:0003676">
    <property type="term" value="F:nucleic acid binding"/>
    <property type="evidence" value="ECO:0007669"/>
    <property type="project" value="InterPro"/>
</dbReference>
<reference evidence="1" key="2">
    <citation type="journal article" date="2024" name="Plant">
        <title>Genomic evolution and insights into agronomic trait innovations of Sesamum species.</title>
        <authorList>
            <person name="Miao H."/>
            <person name="Wang L."/>
            <person name="Qu L."/>
            <person name="Liu H."/>
            <person name="Sun Y."/>
            <person name="Le M."/>
            <person name="Wang Q."/>
            <person name="Wei S."/>
            <person name="Zheng Y."/>
            <person name="Lin W."/>
            <person name="Duan Y."/>
            <person name="Cao H."/>
            <person name="Xiong S."/>
            <person name="Wang X."/>
            <person name="Wei L."/>
            <person name="Li C."/>
            <person name="Ma Q."/>
            <person name="Ju M."/>
            <person name="Zhao R."/>
            <person name="Li G."/>
            <person name="Mu C."/>
            <person name="Tian Q."/>
            <person name="Mei H."/>
            <person name="Zhang T."/>
            <person name="Gao T."/>
            <person name="Zhang H."/>
        </authorList>
    </citation>
    <scope>NUCLEOTIDE SEQUENCE</scope>
    <source>
        <strain evidence="1">KEN1</strain>
    </source>
</reference>
<dbReference type="PANTHER" id="PTHR48475:SF2">
    <property type="entry name" value="RIBONUCLEASE H"/>
    <property type="match status" value="1"/>
</dbReference>
<accession>A0AAW2TLI6</accession>
<dbReference type="AlphaFoldDB" id="A0AAW2TLI6"/>
<name>A0AAW2TLI6_9LAMI</name>
<dbReference type="PANTHER" id="PTHR48475">
    <property type="entry name" value="RIBONUCLEASE H"/>
    <property type="match status" value="1"/>
</dbReference>
<dbReference type="InterPro" id="IPR036397">
    <property type="entry name" value="RNaseH_sf"/>
</dbReference>
<dbReference type="Gene3D" id="3.30.420.10">
    <property type="entry name" value="Ribonuclease H-like superfamily/Ribonuclease H"/>
    <property type="match status" value="1"/>
</dbReference>